<keyword evidence="5" id="KW-1185">Reference proteome</keyword>
<reference evidence="4" key="2">
    <citation type="submission" date="2022-10" db="EMBL/GenBank/DDBJ databases">
        <authorList>
            <consortium name="ENA_rothamsted_submissions"/>
            <consortium name="culmorum"/>
            <person name="King R."/>
        </authorList>
    </citation>
    <scope>NUCLEOTIDE SEQUENCE</scope>
</reference>
<dbReference type="Proteomes" id="UP001153714">
    <property type="component" value="Chromosome 11"/>
</dbReference>
<dbReference type="InterPro" id="IPR001969">
    <property type="entry name" value="Aspartic_peptidase_AS"/>
</dbReference>
<dbReference type="Pfam" id="PF00589">
    <property type="entry name" value="Phage_integrase"/>
    <property type="match status" value="1"/>
</dbReference>
<dbReference type="SUPFAM" id="SSF56349">
    <property type="entry name" value="DNA breaking-rejoining enzymes"/>
    <property type="match status" value="1"/>
</dbReference>
<gene>
    <name evidence="4" type="ORF">DIATSA_LOCUS2047</name>
</gene>
<organism evidence="4 5">
    <name type="scientific">Diatraea saccharalis</name>
    <name type="common">sugarcane borer</name>
    <dbReference type="NCBI Taxonomy" id="40085"/>
    <lineage>
        <taxon>Eukaryota</taxon>
        <taxon>Metazoa</taxon>
        <taxon>Ecdysozoa</taxon>
        <taxon>Arthropoda</taxon>
        <taxon>Hexapoda</taxon>
        <taxon>Insecta</taxon>
        <taxon>Pterygota</taxon>
        <taxon>Neoptera</taxon>
        <taxon>Endopterygota</taxon>
        <taxon>Lepidoptera</taxon>
        <taxon>Glossata</taxon>
        <taxon>Ditrysia</taxon>
        <taxon>Pyraloidea</taxon>
        <taxon>Crambidae</taxon>
        <taxon>Crambinae</taxon>
        <taxon>Diatraea</taxon>
    </lineage>
</organism>
<dbReference type="GO" id="GO:0006310">
    <property type="term" value="P:DNA recombination"/>
    <property type="evidence" value="ECO:0007669"/>
    <property type="project" value="UniProtKB-KW"/>
</dbReference>
<dbReference type="InterPro" id="IPR002104">
    <property type="entry name" value="Integrase_catalytic"/>
</dbReference>
<evidence type="ECO:0000313" key="4">
    <source>
        <dbReference type="EMBL" id="CAG9783916.1"/>
    </source>
</evidence>
<evidence type="ECO:0000256" key="1">
    <source>
        <dbReference type="ARBA" id="ARBA00023125"/>
    </source>
</evidence>
<evidence type="ECO:0000313" key="5">
    <source>
        <dbReference type="Proteomes" id="UP001153714"/>
    </source>
</evidence>
<dbReference type="PANTHER" id="PTHR30349:SF41">
    <property type="entry name" value="INTEGRASE_RECOMBINASE PROTEIN MJ0367-RELATED"/>
    <property type="match status" value="1"/>
</dbReference>
<name>A0A9N9W5U8_9NEOP</name>
<dbReference type="InterPro" id="IPR011010">
    <property type="entry name" value="DNA_brk_join_enz"/>
</dbReference>
<dbReference type="GO" id="GO:0015074">
    <property type="term" value="P:DNA integration"/>
    <property type="evidence" value="ECO:0007669"/>
    <property type="project" value="InterPro"/>
</dbReference>
<dbReference type="PROSITE" id="PS51898">
    <property type="entry name" value="TYR_RECOMBINASE"/>
    <property type="match status" value="1"/>
</dbReference>
<dbReference type="InterPro" id="IPR050090">
    <property type="entry name" value="Tyrosine_recombinase_XerCD"/>
</dbReference>
<feature type="domain" description="Tyr recombinase" evidence="3">
    <location>
        <begin position="27"/>
        <end position="213"/>
    </location>
</feature>
<dbReference type="GO" id="GO:0003677">
    <property type="term" value="F:DNA binding"/>
    <property type="evidence" value="ECO:0007669"/>
    <property type="project" value="UniProtKB-KW"/>
</dbReference>
<dbReference type="Gene3D" id="1.10.443.10">
    <property type="entry name" value="Intergrase catalytic core"/>
    <property type="match status" value="1"/>
</dbReference>
<reference evidence="4" key="1">
    <citation type="submission" date="2021-12" db="EMBL/GenBank/DDBJ databases">
        <authorList>
            <person name="King R."/>
        </authorList>
    </citation>
    <scope>NUCLEOTIDE SEQUENCE</scope>
</reference>
<dbReference type="OrthoDB" id="7776589at2759"/>
<evidence type="ECO:0000256" key="2">
    <source>
        <dbReference type="ARBA" id="ARBA00023172"/>
    </source>
</evidence>
<dbReference type="PANTHER" id="PTHR30349">
    <property type="entry name" value="PHAGE INTEGRASE-RELATED"/>
    <property type="match status" value="1"/>
</dbReference>
<accession>A0A9N9W5U8</accession>
<dbReference type="GO" id="GO:0004190">
    <property type="term" value="F:aspartic-type endopeptidase activity"/>
    <property type="evidence" value="ECO:0007669"/>
    <property type="project" value="InterPro"/>
</dbReference>
<proteinExistence type="predicted"/>
<dbReference type="GO" id="GO:0006508">
    <property type="term" value="P:proteolysis"/>
    <property type="evidence" value="ECO:0007669"/>
    <property type="project" value="InterPro"/>
</dbReference>
<dbReference type="AlphaFoldDB" id="A0A9N9W5U8"/>
<dbReference type="InterPro" id="IPR013762">
    <property type="entry name" value="Integrase-like_cat_sf"/>
</dbReference>
<dbReference type="CDD" id="cd00397">
    <property type="entry name" value="DNA_BRE_C"/>
    <property type="match status" value="1"/>
</dbReference>
<sequence>MKNGVDINLYSNLIAFLKRRSDGFIKKKSKVLSSNDVEKFLRDAPDSQYLATKVALIFGINGACRRQELHNITTNDIENQGKILLVKISNTKNKIPRSFIIDGPFYDVVKKYEALRTTKAKNNHFFQNYQKGKCTAQPIGINKFGAMPKEVAKFLGLPDADCYTGHSFRRTSATLLADSGADILTLKRRRWRSNAVAEPYVEESIQNKANISAKITQAINLEPQTKKFCPESRPSTSTDNIFSFTTNDELQCSSAAFQEVSSSPTFTLTQNNDIMNSNNNNNIIKKPTTTMYHFNNCNFTNCFNNSK</sequence>
<protein>
    <recommendedName>
        <fullName evidence="3">Tyr recombinase domain-containing protein</fullName>
    </recommendedName>
</protein>
<keyword evidence="2" id="KW-0233">DNA recombination</keyword>
<dbReference type="EMBL" id="OU893342">
    <property type="protein sequence ID" value="CAG9783916.1"/>
    <property type="molecule type" value="Genomic_DNA"/>
</dbReference>
<evidence type="ECO:0000259" key="3">
    <source>
        <dbReference type="PROSITE" id="PS51898"/>
    </source>
</evidence>
<dbReference type="PROSITE" id="PS00141">
    <property type="entry name" value="ASP_PROTEASE"/>
    <property type="match status" value="1"/>
</dbReference>
<keyword evidence="1" id="KW-0238">DNA-binding</keyword>